<dbReference type="Gene3D" id="1.10.10.10">
    <property type="entry name" value="Winged helix-like DNA-binding domain superfamily/Winged helix DNA-binding domain"/>
    <property type="match status" value="1"/>
</dbReference>
<dbReference type="InterPro" id="IPR005119">
    <property type="entry name" value="LysR_subst-bd"/>
</dbReference>
<dbReference type="PROSITE" id="PS50931">
    <property type="entry name" value="HTH_LYSR"/>
    <property type="match status" value="1"/>
</dbReference>
<keyword evidence="7" id="KW-1185">Reference proteome</keyword>
<feature type="domain" description="HTH lysR-type" evidence="5">
    <location>
        <begin position="4"/>
        <end position="61"/>
    </location>
</feature>
<evidence type="ECO:0000256" key="4">
    <source>
        <dbReference type="ARBA" id="ARBA00023163"/>
    </source>
</evidence>
<reference evidence="6 7" key="1">
    <citation type="submission" date="2024-09" db="EMBL/GenBank/DDBJ databases">
        <title>Novel species of the genus Pelomonas and Roseateles isolated from streams.</title>
        <authorList>
            <person name="Lu H."/>
        </authorList>
    </citation>
    <scope>NUCLEOTIDE SEQUENCE [LARGE SCALE GENOMIC DNA]</scope>
    <source>
        <strain evidence="6 7">DC23W</strain>
    </source>
</reference>
<dbReference type="Pfam" id="PF03466">
    <property type="entry name" value="LysR_substrate"/>
    <property type="match status" value="1"/>
</dbReference>
<dbReference type="InterPro" id="IPR036390">
    <property type="entry name" value="WH_DNA-bd_sf"/>
</dbReference>
<keyword evidence="2" id="KW-0805">Transcription regulation</keyword>
<dbReference type="Gene3D" id="3.40.190.290">
    <property type="match status" value="1"/>
</dbReference>
<evidence type="ECO:0000256" key="3">
    <source>
        <dbReference type="ARBA" id="ARBA00023125"/>
    </source>
</evidence>
<dbReference type="InterPro" id="IPR058163">
    <property type="entry name" value="LysR-type_TF_proteobact-type"/>
</dbReference>
<dbReference type="RefSeq" id="WP_394470717.1">
    <property type="nucleotide sequence ID" value="NZ_JBIGHY010000003.1"/>
</dbReference>
<dbReference type="CDD" id="cd08422">
    <property type="entry name" value="PBP2_CrgA_like"/>
    <property type="match status" value="1"/>
</dbReference>
<gene>
    <name evidence="6" type="ORF">ACG02S_11845</name>
</gene>
<dbReference type="SUPFAM" id="SSF46785">
    <property type="entry name" value="Winged helix' DNA-binding domain"/>
    <property type="match status" value="1"/>
</dbReference>
<evidence type="ECO:0000259" key="5">
    <source>
        <dbReference type="PROSITE" id="PS50931"/>
    </source>
</evidence>
<comment type="similarity">
    <text evidence="1">Belongs to the LysR transcriptional regulatory family.</text>
</comment>
<dbReference type="SUPFAM" id="SSF53850">
    <property type="entry name" value="Periplasmic binding protein-like II"/>
    <property type="match status" value="1"/>
</dbReference>
<evidence type="ECO:0000256" key="1">
    <source>
        <dbReference type="ARBA" id="ARBA00009437"/>
    </source>
</evidence>
<organism evidence="6 7">
    <name type="scientific">Pelomonas dachongensis</name>
    <dbReference type="NCBI Taxonomy" id="3299029"/>
    <lineage>
        <taxon>Bacteria</taxon>
        <taxon>Pseudomonadati</taxon>
        <taxon>Pseudomonadota</taxon>
        <taxon>Betaproteobacteria</taxon>
        <taxon>Burkholderiales</taxon>
        <taxon>Sphaerotilaceae</taxon>
        <taxon>Roseateles</taxon>
    </lineage>
</organism>
<evidence type="ECO:0000313" key="6">
    <source>
        <dbReference type="EMBL" id="MFG6414588.1"/>
    </source>
</evidence>
<dbReference type="Pfam" id="PF00126">
    <property type="entry name" value="HTH_1"/>
    <property type="match status" value="1"/>
</dbReference>
<protein>
    <submittedName>
        <fullName evidence="6">LysR family transcriptional regulator</fullName>
    </submittedName>
</protein>
<evidence type="ECO:0000256" key="2">
    <source>
        <dbReference type="ARBA" id="ARBA00023015"/>
    </source>
</evidence>
<keyword evidence="3" id="KW-0238">DNA-binding</keyword>
<evidence type="ECO:0000313" key="7">
    <source>
        <dbReference type="Proteomes" id="UP001606300"/>
    </source>
</evidence>
<comment type="caution">
    <text evidence="6">The sequence shown here is derived from an EMBL/GenBank/DDBJ whole genome shotgun (WGS) entry which is preliminary data.</text>
</comment>
<accession>A0ABW7EPJ0</accession>
<sequence>MAFNELRAIAVFTQAAELGSLRQAAVSQGITPQAASQALTQLEAHLGVRLFHRTTRRLSLTEEGQRFLTAAAPGLQSLQRALHGARQGRDAIAGPLRIAAPRSIMLPVLWPLIEAFCARHPDIEPDVQLDDRIGDWVQERVDVGFRAGSPPAEGVIARHLLPLQLVVCASPDYIARHGAPRSIDELARHRCSGFRHPSTGKVMAWEFAVGGEIVARDVASVVVTNDVELEANAVVAGQCIGQLVGVTAAPLVRAGRLVPLLTAHVTDHLGLYLYYGSRVAQPARVRAFIDLIVEQLDVSQWVLSPQELAAAAKPRKPRR</sequence>
<dbReference type="InterPro" id="IPR036388">
    <property type="entry name" value="WH-like_DNA-bd_sf"/>
</dbReference>
<dbReference type="PANTHER" id="PTHR30537">
    <property type="entry name" value="HTH-TYPE TRANSCRIPTIONAL REGULATOR"/>
    <property type="match status" value="1"/>
</dbReference>
<name>A0ABW7EPJ0_9BURK</name>
<dbReference type="PANTHER" id="PTHR30537:SF5">
    <property type="entry name" value="HTH-TYPE TRANSCRIPTIONAL ACTIVATOR TTDR-RELATED"/>
    <property type="match status" value="1"/>
</dbReference>
<keyword evidence="4" id="KW-0804">Transcription</keyword>
<dbReference type="InterPro" id="IPR000847">
    <property type="entry name" value="LysR_HTH_N"/>
</dbReference>
<proteinExistence type="inferred from homology"/>
<dbReference type="Proteomes" id="UP001606300">
    <property type="component" value="Unassembled WGS sequence"/>
</dbReference>
<dbReference type="EMBL" id="JBIGHY010000003">
    <property type="protein sequence ID" value="MFG6414588.1"/>
    <property type="molecule type" value="Genomic_DNA"/>
</dbReference>